<dbReference type="Proteomes" id="UP000187203">
    <property type="component" value="Unassembled WGS sequence"/>
</dbReference>
<comment type="caution">
    <text evidence="1">The sequence shown here is derived from an EMBL/GenBank/DDBJ whole genome shotgun (WGS) entry which is preliminary data.</text>
</comment>
<dbReference type="AlphaFoldDB" id="A0A1R3H8B6"/>
<evidence type="ECO:0000313" key="2">
    <source>
        <dbReference type="Proteomes" id="UP000187203"/>
    </source>
</evidence>
<name>A0A1R3H8B6_9ROSI</name>
<proteinExistence type="predicted"/>
<accession>A0A1R3H8B6</accession>
<dbReference type="EMBL" id="AWUE01020744">
    <property type="protein sequence ID" value="OMO66530.1"/>
    <property type="molecule type" value="Genomic_DNA"/>
</dbReference>
<keyword evidence="2" id="KW-1185">Reference proteome</keyword>
<organism evidence="1 2">
    <name type="scientific">Corchorus olitorius</name>
    <dbReference type="NCBI Taxonomy" id="93759"/>
    <lineage>
        <taxon>Eukaryota</taxon>
        <taxon>Viridiplantae</taxon>
        <taxon>Streptophyta</taxon>
        <taxon>Embryophyta</taxon>
        <taxon>Tracheophyta</taxon>
        <taxon>Spermatophyta</taxon>
        <taxon>Magnoliopsida</taxon>
        <taxon>eudicotyledons</taxon>
        <taxon>Gunneridae</taxon>
        <taxon>Pentapetalae</taxon>
        <taxon>rosids</taxon>
        <taxon>malvids</taxon>
        <taxon>Malvales</taxon>
        <taxon>Malvaceae</taxon>
        <taxon>Grewioideae</taxon>
        <taxon>Apeibeae</taxon>
        <taxon>Corchorus</taxon>
    </lineage>
</organism>
<gene>
    <name evidence="1" type="ORF">COLO4_30517</name>
</gene>
<sequence>MDEDKTIITTTDQTKSLSLKSLAPPFDKTFTSRAVSFF</sequence>
<evidence type="ECO:0000313" key="1">
    <source>
        <dbReference type="EMBL" id="OMO66530.1"/>
    </source>
</evidence>
<protein>
    <submittedName>
        <fullName evidence="1">Uncharacterized protein</fullName>
    </submittedName>
</protein>
<reference evidence="2" key="1">
    <citation type="submission" date="2013-09" db="EMBL/GenBank/DDBJ databases">
        <title>Corchorus olitorius genome sequencing.</title>
        <authorList>
            <person name="Alam M."/>
            <person name="Haque M.S."/>
            <person name="Islam M.S."/>
            <person name="Emdad E.M."/>
            <person name="Islam M.M."/>
            <person name="Ahmed B."/>
            <person name="Halim A."/>
            <person name="Hossen Q.M.M."/>
            <person name="Hossain M.Z."/>
            <person name="Ahmed R."/>
            <person name="Khan M.M."/>
            <person name="Islam R."/>
            <person name="Rashid M.M."/>
            <person name="Khan S.A."/>
            <person name="Rahman M.S."/>
            <person name="Alam M."/>
            <person name="Yahiya A.S."/>
            <person name="Khan M.S."/>
            <person name="Azam M.S."/>
            <person name="Haque T."/>
            <person name="Lashkar M.Z.H."/>
            <person name="Akhand A.I."/>
            <person name="Morshed G."/>
            <person name="Roy S."/>
            <person name="Uddin K.S."/>
            <person name="Rabeya T."/>
            <person name="Hossain A.S."/>
            <person name="Chowdhury A."/>
            <person name="Snigdha A.R."/>
            <person name="Mortoza M.S."/>
            <person name="Matin S.A."/>
            <person name="Hoque S.M.E."/>
            <person name="Islam M.K."/>
            <person name="Roy D.K."/>
            <person name="Haider R."/>
            <person name="Moosa M.M."/>
            <person name="Elias S.M."/>
            <person name="Hasan A.M."/>
            <person name="Jahan S."/>
            <person name="Shafiuddin M."/>
            <person name="Mahmood N."/>
            <person name="Shommy N.S."/>
        </authorList>
    </citation>
    <scope>NUCLEOTIDE SEQUENCE [LARGE SCALE GENOMIC DNA]</scope>
    <source>
        <strain evidence="2">cv. O-4</strain>
    </source>
</reference>